<comment type="pathway">
    <text evidence="3">Phospholipid metabolism; CDP-diacylglycerol biosynthesis; CDP-diacylglycerol from sn-glycerol 3-phosphate: step 3/3.</text>
</comment>
<keyword evidence="11 24" id="KW-0812">Transmembrane</keyword>
<evidence type="ECO:0000256" key="15">
    <source>
        <dbReference type="ARBA" id="ARBA00023136"/>
    </source>
</evidence>
<dbReference type="GO" id="GO:0016024">
    <property type="term" value="P:CDP-diacylglycerol biosynthetic process"/>
    <property type="evidence" value="ECO:0007669"/>
    <property type="project" value="TreeGrafter"/>
</dbReference>
<evidence type="ECO:0000313" key="25">
    <source>
        <dbReference type="EMBL" id="TDP59488.1"/>
    </source>
</evidence>
<dbReference type="RefSeq" id="WP_133533017.1">
    <property type="nucleotide sequence ID" value="NZ_SNXR01000013.1"/>
</dbReference>
<evidence type="ECO:0000256" key="20">
    <source>
        <dbReference type="ARBA" id="ARBA00032253"/>
    </source>
</evidence>
<comment type="similarity">
    <text evidence="5">Belongs to the CDS family.</text>
</comment>
<feature type="transmembrane region" description="Helical" evidence="24">
    <location>
        <begin position="108"/>
        <end position="128"/>
    </location>
</feature>
<evidence type="ECO:0000256" key="8">
    <source>
        <dbReference type="ARBA" id="ARBA00022475"/>
    </source>
</evidence>
<feature type="transmembrane region" description="Helical" evidence="24">
    <location>
        <begin position="134"/>
        <end position="154"/>
    </location>
</feature>
<evidence type="ECO:0000256" key="17">
    <source>
        <dbReference type="ARBA" id="ARBA00023264"/>
    </source>
</evidence>
<keyword evidence="26" id="KW-1185">Reference proteome</keyword>
<feature type="transmembrane region" description="Helical" evidence="24">
    <location>
        <begin position="199"/>
        <end position="219"/>
    </location>
</feature>
<evidence type="ECO:0000256" key="9">
    <source>
        <dbReference type="ARBA" id="ARBA00022516"/>
    </source>
</evidence>
<accession>A0A4R6QA40</accession>
<dbReference type="GO" id="GO:0004605">
    <property type="term" value="F:phosphatidate cytidylyltransferase activity"/>
    <property type="evidence" value="ECO:0007669"/>
    <property type="project" value="UniProtKB-EC"/>
</dbReference>
<feature type="transmembrane region" description="Helical" evidence="24">
    <location>
        <begin position="12"/>
        <end position="42"/>
    </location>
</feature>
<evidence type="ECO:0000256" key="2">
    <source>
        <dbReference type="ARBA" id="ARBA00004651"/>
    </source>
</evidence>
<organism evidence="25 26">
    <name type="scientific">Flavobacterium dankookense</name>
    <dbReference type="NCBI Taxonomy" id="706186"/>
    <lineage>
        <taxon>Bacteria</taxon>
        <taxon>Pseudomonadati</taxon>
        <taxon>Bacteroidota</taxon>
        <taxon>Flavobacteriia</taxon>
        <taxon>Flavobacteriales</taxon>
        <taxon>Flavobacteriaceae</taxon>
        <taxon>Flavobacterium</taxon>
    </lineage>
</organism>
<feature type="transmembrane region" description="Helical" evidence="24">
    <location>
        <begin position="246"/>
        <end position="266"/>
    </location>
</feature>
<evidence type="ECO:0000256" key="18">
    <source>
        <dbReference type="ARBA" id="ARBA00029893"/>
    </source>
</evidence>
<keyword evidence="10 25" id="KW-0808">Transferase</keyword>
<reference evidence="25 26" key="1">
    <citation type="submission" date="2019-03" db="EMBL/GenBank/DDBJ databases">
        <title>Genomic Encyclopedia of Archaeal and Bacterial Type Strains, Phase II (KMG-II): from individual species to whole genera.</title>
        <authorList>
            <person name="Goeker M."/>
        </authorList>
    </citation>
    <scope>NUCLEOTIDE SEQUENCE [LARGE SCALE GENOMIC DNA]</scope>
    <source>
        <strain evidence="25 26">DSM 25687</strain>
    </source>
</reference>
<keyword evidence="16" id="KW-0594">Phospholipid biosynthesis</keyword>
<keyword evidence="8" id="KW-1003">Cell membrane</keyword>
<evidence type="ECO:0000256" key="7">
    <source>
        <dbReference type="ARBA" id="ARBA00019373"/>
    </source>
</evidence>
<evidence type="ECO:0000256" key="11">
    <source>
        <dbReference type="ARBA" id="ARBA00022692"/>
    </source>
</evidence>
<comment type="subcellular location">
    <subcellularLocation>
        <location evidence="2">Cell membrane</location>
        <topology evidence="2">Multi-pass membrane protein</topology>
    </subcellularLocation>
</comment>
<evidence type="ECO:0000256" key="16">
    <source>
        <dbReference type="ARBA" id="ARBA00023209"/>
    </source>
</evidence>
<protein>
    <recommendedName>
        <fullName evidence="7">Phosphatidate cytidylyltransferase</fullName>
        <ecNumber evidence="6">2.7.7.41</ecNumber>
    </recommendedName>
    <alternativeName>
        <fullName evidence="20">CDP-DAG synthase</fullName>
    </alternativeName>
    <alternativeName>
        <fullName evidence="22">CDP-DG synthase</fullName>
    </alternativeName>
    <alternativeName>
        <fullName evidence="18">CDP-diacylglycerol synthase</fullName>
    </alternativeName>
    <alternativeName>
        <fullName evidence="21">CDP-diglyceride pyrophosphorylase</fullName>
    </alternativeName>
    <alternativeName>
        <fullName evidence="23">CDP-diglyceride synthase</fullName>
    </alternativeName>
    <alternativeName>
        <fullName evidence="19">CTP:phosphatidate cytidylyltransferase</fullName>
    </alternativeName>
</protein>
<dbReference type="Pfam" id="PF01148">
    <property type="entry name" value="CTP_transf_1"/>
    <property type="match status" value="1"/>
</dbReference>
<evidence type="ECO:0000256" key="1">
    <source>
        <dbReference type="ARBA" id="ARBA00001698"/>
    </source>
</evidence>
<evidence type="ECO:0000256" key="24">
    <source>
        <dbReference type="SAM" id="Phobius"/>
    </source>
</evidence>
<comment type="pathway">
    <text evidence="4">Lipid metabolism.</text>
</comment>
<dbReference type="EC" id="2.7.7.41" evidence="6"/>
<sequence>MNSTLTRAISGAVYILLLVSATMYSSNSFLLFFGLLLLLAVIEFCKLVSLKSTIPLIFSVVLFILFNLSYTNKTNDILVLLATLLVTLKAVVFLFDKKNRPIDSLSKYVYLIGYIALPFILITKLPFVENNYNPKIIICVFILIWVNDTFAFLVGKTFGKHKLFEKVSPKKTIEGFIGGFIFSIITGFILAKYLMLQSYFHWVSIAILASVFGTLGDLVESKFKRIANVKDSGNIMPGHGGVLDRLDSIIFVAPIVYLFYQILFYVS</sequence>
<evidence type="ECO:0000256" key="10">
    <source>
        <dbReference type="ARBA" id="ARBA00022679"/>
    </source>
</evidence>
<keyword evidence="15 24" id="KW-0472">Membrane</keyword>
<keyword evidence="13 24" id="KW-1133">Transmembrane helix</keyword>
<evidence type="ECO:0000256" key="14">
    <source>
        <dbReference type="ARBA" id="ARBA00023098"/>
    </source>
</evidence>
<evidence type="ECO:0000256" key="3">
    <source>
        <dbReference type="ARBA" id="ARBA00005119"/>
    </source>
</evidence>
<keyword evidence="14" id="KW-0443">Lipid metabolism</keyword>
<dbReference type="EMBL" id="SNXR01000013">
    <property type="protein sequence ID" value="TDP59488.1"/>
    <property type="molecule type" value="Genomic_DNA"/>
</dbReference>
<feature type="transmembrane region" description="Helical" evidence="24">
    <location>
        <begin position="54"/>
        <end position="71"/>
    </location>
</feature>
<keyword evidence="17" id="KW-1208">Phospholipid metabolism</keyword>
<evidence type="ECO:0000313" key="26">
    <source>
        <dbReference type="Proteomes" id="UP000295260"/>
    </source>
</evidence>
<evidence type="ECO:0000256" key="4">
    <source>
        <dbReference type="ARBA" id="ARBA00005189"/>
    </source>
</evidence>
<dbReference type="PANTHER" id="PTHR46382:SF1">
    <property type="entry name" value="PHOSPHATIDATE CYTIDYLYLTRANSFERASE"/>
    <property type="match status" value="1"/>
</dbReference>
<evidence type="ECO:0000256" key="19">
    <source>
        <dbReference type="ARBA" id="ARBA00031825"/>
    </source>
</evidence>
<keyword evidence="9" id="KW-0444">Lipid biosynthesis</keyword>
<evidence type="ECO:0000256" key="21">
    <source>
        <dbReference type="ARBA" id="ARBA00032396"/>
    </source>
</evidence>
<evidence type="ECO:0000256" key="6">
    <source>
        <dbReference type="ARBA" id="ARBA00012487"/>
    </source>
</evidence>
<name>A0A4R6QA40_9FLAO</name>
<feature type="transmembrane region" description="Helical" evidence="24">
    <location>
        <begin position="77"/>
        <end position="96"/>
    </location>
</feature>
<dbReference type="GO" id="GO:0005886">
    <property type="term" value="C:plasma membrane"/>
    <property type="evidence" value="ECO:0007669"/>
    <property type="project" value="UniProtKB-SubCell"/>
</dbReference>
<evidence type="ECO:0000256" key="5">
    <source>
        <dbReference type="ARBA" id="ARBA00010185"/>
    </source>
</evidence>
<dbReference type="Proteomes" id="UP000295260">
    <property type="component" value="Unassembled WGS sequence"/>
</dbReference>
<comment type="catalytic activity">
    <reaction evidence="1">
        <text>a 1,2-diacyl-sn-glycero-3-phosphate + CTP + H(+) = a CDP-1,2-diacyl-sn-glycerol + diphosphate</text>
        <dbReference type="Rhea" id="RHEA:16229"/>
        <dbReference type="ChEBI" id="CHEBI:15378"/>
        <dbReference type="ChEBI" id="CHEBI:33019"/>
        <dbReference type="ChEBI" id="CHEBI:37563"/>
        <dbReference type="ChEBI" id="CHEBI:58332"/>
        <dbReference type="ChEBI" id="CHEBI:58608"/>
        <dbReference type="EC" id="2.7.7.41"/>
    </reaction>
</comment>
<dbReference type="OrthoDB" id="9799199at2"/>
<dbReference type="AlphaFoldDB" id="A0A4R6QA40"/>
<dbReference type="PANTHER" id="PTHR46382">
    <property type="entry name" value="PHOSPHATIDATE CYTIDYLYLTRANSFERASE"/>
    <property type="match status" value="1"/>
</dbReference>
<evidence type="ECO:0000256" key="12">
    <source>
        <dbReference type="ARBA" id="ARBA00022695"/>
    </source>
</evidence>
<proteinExistence type="inferred from homology"/>
<evidence type="ECO:0000256" key="13">
    <source>
        <dbReference type="ARBA" id="ARBA00022989"/>
    </source>
</evidence>
<evidence type="ECO:0000256" key="22">
    <source>
        <dbReference type="ARBA" id="ARBA00032743"/>
    </source>
</evidence>
<evidence type="ECO:0000256" key="23">
    <source>
        <dbReference type="ARBA" id="ARBA00033406"/>
    </source>
</evidence>
<comment type="caution">
    <text evidence="25">The sequence shown here is derived from an EMBL/GenBank/DDBJ whole genome shotgun (WGS) entry which is preliminary data.</text>
</comment>
<gene>
    <name evidence="25" type="ORF">BC748_1740</name>
</gene>
<feature type="transmembrane region" description="Helical" evidence="24">
    <location>
        <begin position="175"/>
        <end position="193"/>
    </location>
</feature>
<keyword evidence="12 25" id="KW-0548">Nucleotidyltransferase</keyword>